<dbReference type="Proteomes" id="UP001152173">
    <property type="component" value="Unassembled WGS sequence"/>
</dbReference>
<dbReference type="RefSeq" id="WP_269924963.1">
    <property type="nucleotide sequence ID" value="NZ_JAMKBJ010000001.1"/>
</dbReference>
<dbReference type="AlphaFoldDB" id="A0A9X3RBR0"/>
<protein>
    <submittedName>
        <fullName evidence="2">YpmS family protein</fullName>
    </submittedName>
</protein>
<accession>A0A9X3RBR0</accession>
<evidence type="ECO:0000313" key="3">
    <source>
        <dbReference type="Proteomes" id="UP001152173"/>
    </source>
</evidence>
<keyword evidence="1" id="KW-1133">Transmembrane helix</keyword>
<reference evidence="2" key="1">
    <citation type="submission" date="2022-05" db="EMBL/GenBank/DDBJ databases">
        <authorList>
            <person name="Colautti A."/>
            <person name="Iacumin L."/>
        </authorList>
    </citation>
    <scope>NUCLEOTIDE SEQUENCE</scope>
    <source>
        <strain evidence="2">SK 55</strain>
    </source>
</reference>
<organism evidence="2 3">
    <name type="scientific">Paenisporosarcina quisquiliarum</name>
    <dbReference type="NCBI Taxonomy" id="365346"/>
    <lineage>
        <taxon>Bacteria</taxon>
        <taxon>Bacillati</taxon>
        <taxon>Bacillota</taxon>
        <taxon>Bacilli</taxon>
        <taxon>Bacillales</taxon>
        <taxon>Caryophanaceae</taxon>
        <taxon>Paenisporosarcina</taxon>
    </lineage>
</organism>
<evidence type="ECO:0000256" key="1">
    <source>
        <dbReference type="SAM" id="Phobius"/>
    </source>
</evidence>
<keyword evidence="1" id="KW-0812">Transmembrane</keyword>
<dbReference type="Pfam" id="PF09911">
    <property type="entry name" value="DUF2140"/>
    <property type="match status" value="1"/>
</dbReference>
<sequence length="190" mass="21496">MNGWKVAFLLLIALIITTVVVFVIWITSPSEKTIIPEPQAASEGNVLTVKTTKKDFEGIANSYIREAINIQPMPVVLSVEEQILLTTEMTMFSFTLPVIMKFDPVVEPDGNLRLVQTDVEVGQLPVEPKYVLNLLKDSVELPKWMIVRPEEEDVYIDISRIPMKSNVKVKAKEFNLEKDEITLEILVPTN</sequence>
<name>A0A9X3RBR0_9BACL</name>
<dbReference type="EMBL" id="JAMKBJ010000001">
    <property type="protein sequence ID" value="MCZ8535860.1"/>
    <property type="molecule type" value="Genomic_DNA"/>
</dbReference>
<feature type="transmembrane region" description="Helical" evidence="1">
    <location>
        <begin position="6"/>
        <end position="26"/>
    </location>
</feature>
<comment type="caution">
    <text evidence="2">The sequence shown here is derived from an EMBL/GenBank/DDBJ whole genome shotgun (WGS) entry which is preliminary data.</text>
</comment>
<keyword evidence="1" id="KW-0472">Membrane</keyword>
<evidence type="ECO:0000313" key="2">
    <source>
        <dbReference type="EMBL" id="MCZ8535860.1"/>
    </source>
</evidence>
<dbReference type="InterPro" id="IPR018672">
    <property type="entry name" value="DUF2140"/>
</dbReference>
<gene>
    <name evidence="2" type="ORF">M9R32_01490</name>
</gene>
<proteinExistence type="predicted"/>
<keyword evidence="3" id="KW-1185">Reference proteome</keyword>